<reference evidence="1 2" key="1">
    <citation type="submission" date="2024-03" db="EMBL/GenBank/DDBJ databases">
        <title>A high-quality draft genome sequence of Diaporthe vaccinii, a causative agent of upright dieback and viscid rot disease in cranberry plants.</title>
        <authorList>
            <person name="Sarrasin M."/>
            <person name="Lang B.F."/>
            <person name="Burger G."/>
        </authorList>
    </citation>
    <scope>NUCLEOTIDE SEQUENCE [LARGE SCALE GENOMIC DNA]</scope>
    <source>
        <strain evidence="1 2">IS7</strain>
    </source>
</reference>
<name>A0ABR4E580_9PEZI</name>
<proteinExistence type="predicted"/>
<comment type="caution">
    <text evidence="1">The sequence shown here is derived from an EMBL/GenBank/DDBJ whole genome shotgun (WGS) entry which is preliminary data.</text>
</comment>
<organism evidence="1 2">
    <name type="scientific">Diaporthe vaccinii</name>
    <dbReference type="NCBI Taxonomy" id="105482"/>
    <lineage>
        <taxon>Eukaryota</taxon>
        <taxon>Fungi</taxon>
        <taxon>Dikarya</taxon>
        <taxon>Ascomycota</taxon>
        <taxon>Pezizomycotina</taxon>
        <taxon>Sordariomycetes</taxon>
        <taxon>Sordariomycetidae</taxon>
        <taxon>Diaporthales</taxon>
        <taxon>Diaporthaceae</taxon>
        <taxon>Diaporthe</taxon>
        <taxon>Diaporthe eres species complex</taxon>
    </lineage>
</organism>
<sequence length="208" mass="23155">MHYTTLSVNSVVYGHLDDTMNLTHEFEAADCAFARDHGAGGYLQSCQTNWGGQAPCKSGSLCPARGMYTNIFQALRLGEFANKANRQDNKGWCQGIIDNMKRYCGGNFNLFNNVYTCNKNYPATATFSKATDPSDPGYGRYFYGIDLHFFLQWGWAERDADHTCMSKAVERGSCGSSNVKSLNGVWCRNVHWKPSPPPLEWSSDMGPA</sequence>
<protein>
    <submittedName>
        <fullName evidence="1">Uncharacterized protein</fullName>
    </submittedName>
</protein>
<evidence type="ECO:0000313" key="2">
    <source>
        <dbReference type="Proteomes" id="UP001600888"/>
    </source>
</evidence>
<gene>
    <name evidence="1" type="ORF">FJTKL_15336</name>
</gene>
<dbReference type="EMBL" id="JBAWTH010000097">
    <property type="protein sequence ID" value="KAL2277588.1"/>
    <property type="molecule type" value="Genomic_DNA"/>
</dbReference>
<dbReference type="Proteomes" id="UP001600888">
    <property type="component" value="Unassembled WGS sequence"/>
</dbReference>
<accession>A0ABR4E580</accession>
<evidence type="ECO:0000313" key="1">
    <source>
        <dbReference type="EMBL" id="KAL2277588.1"/>
    </source>
</evidence>
<keyword evidence="2" id="KW-1185">Reference proteome</keyword>